<feature type="region of interest" description="Disordered" evidence="1">
    <location>
        <begin position="216"/>
        <end position="241"/>
    </location>
</feature>
<dbReference type="Proteomes" id="UP001140453">
    <property type="component" value="Unassembled WGS sequence"/>
</dbReference>
<protein>
    <submittedName>
        <fullName evidence="2">Uncharacterized protein</fullName>
    </submittedName>
</protein>
<sequence length="307" mass="33771">MSSYPDTIDALGIQGPSLSALKQQYFEEHEVMPGPEATRELLDKYWEANPPSQESSIQPFSYHTDPDQQQYQQQQYQKEQQHQHGAIEMNGHGHFKLVQRRPDLAPFLGNSPNGIYSYPPPEYHPGAPPAYASAPPALPAMLTPLTEFPFDPKADLASYGGPFNSYVASLHDNGVPFVNSAAPVSGTGVPFVNAAALAPGYGSVHAPNFDGPFITNPSSHNSQADSAPAATVQAPGPHNRPAAVLPYARRRYKAKDQWTQAEIDRVVSLKRKDKTWVQIQEDLGTHTIGSIADKYWYVQRLARGLKK</sequence>
<feature type="region of interest" description="Disordered" evidence="1">
    <location>
        <begin position="49"/>
        <end position="84"/>
    </location>
</feature>
<evidence type="ECO:0000256" key="1">
    <source>
        <dbReference type="SAM" id="MobiDB-lite"/>
    </source>
</evidence>
<feature type="compositionally biased region" description="Low complexity" evidence="1">
    <location>
        <begin position="68"/>
        <end position="78"/>
    </location>
</feature>
<feature type="compositionally biased region" description="Polar residues" evidence="1">
    <location>
        <begin position="216"/>
        <end position="225"/>
    </location>
</feature>
<name>A0A9W8YNK8_9PEZI</name>
<dbReference type="AlphaFoldDB" id="A0A9W8YNK8"/>
<comment type="caution">
    <text evidence="2">The sequence shown here is derived from an EMBL/GenBank/DDBJ whole genome shotgun (WGS) entry which is preliminary data.</text>
</comment>
<reference evidence="2" key="1">
    <citation type="submission" date="2022-10" db="EMBL/GenBank/DDBJ databases">
        <title>Tapping the CABI collections for fungal endophytes: first genome assemblies for Collariella, Neodidymelliopsis, Ascochyta clinopodiicola, Didymella pomorum, Didymosphaeria variabile, Neocosmospora piperis and Neocucurbitaria cava.</title>
        <authorList>
            <person name="Hill R."/>
        </authorList>
    </citation>
    <scope>NUCLEOTIDE SEQUENCE</scope>
    <source>
        <strain evidence="2">IMI 355082</strain>
    </source>
</reference>
<proteinExistence type="predicted"/>
<keyword evidence="3" id="KW-1185">Reference proteome</keyword>
<evidence type="ECO:0000313" key="3">
    <source>
        <dbReference type="Proteomes" id="UP001140453"/>
    </source>
</evidence>
<dbReference type="EMBL" id="JAPEVB010000005">
    <property type="protein sequence ID" value="KAJ4388026.1"/>
    <property type="molecule type" value="Genomic_DNA"/>
</dbReference>
<feature type="compositionally biased region" description="Polar residues" evidence="1">
    <location>
        <begin position="50"/>
        <end position="61"/>
    </location>
</feature>
<gene>
    <name evidence="2" type="ORF">N0V93_008631</name>
</gene>
<accession>A0A9W8YNK8</accession>
<dbReference type="OrthoDB" id="10522813at2759"/>
<evidence type="ECO:0000313" key="2">
    <source>
        <dbReference type="EMBL" id="KAJ4388026.1"/>
    </source>
</evidence>
<organism evidence="2 3">
    <name type="scientific">Gnomoniopsis smithogilvyi</name>
    <dbReference type="NCBI Taxonomy" id="1191159"/>
    <lineage>
        <taxon>Eukaryota</taxon>
        <taxon>Fungi</taxon>
        <taxon>Dikarya</taxon>
        <taxon>Ascomycota</taxon>
        <taxon>Pezizomycotina</taxon>
        <taxon>Sordariomycetes</taxon>
        <taxon>Sordariomycetidae</taxon>
        <taxon>Diaporthales</taxon>
        <taxon>Gnomoniaceae</taxon>
        <taxon>Gnomoniopsis</taxon>
    </lineage>
</organism>